<dbReference type="AlphaFoldDB" id="A0A176RYY0"/>
<comment type="caution">
    <text evidence="8">The sequence shown here is derived from an EMBL/GenBank/DDBJ whole genome shotgun (WGS) entry which is preliminary data.</text>
</comment>
<dbReference type="NCBIfam" id="TIGR00589">
    <property type="entry name" value="ogt"/>
    <property type="match status" value="1"/>
</dbReference>
<keyword evidence="9" id="KW-1185">Reference proteome</keyword>
<feature type="domain" description="Methylated-DNA-[protein]-cysteine S-methyltransferase DNA binding" evidence="7">
    <location>
        <begin position="1"/>
        <end position="39"/>
    </location>
</feature>
<dbReference type="PATRIC" id="fig|1003181.4.peg.4481"/>
<dbReference type="Gene3D" id="1.10.10.10">
    <property type="entry name" value="Winged helix-like DNA-binding domain superfamily/Winged helix DNA-binding domain"/>
    <property type="match status" value="1"/>
</dbReference>
<dbReference type="GO" id="GO:0006281">
    <property type="term" value="P:DNA repair"/>
    <property type="evidence" value="ECO:0007669"/>
    <property type="project" value="UniProtKB-KW"/>
</dbReference>
<dbReference type="PANTHER" id="PTHR10815:SF14">
    <property type="entry name" value="BIFUNCTIONAL TRANSCRIPTIONAL ACTIVATOR_DNA REPAIR ENZYME ADA"/>
    <property type="match status" value="1"/>
</dbReference>
<name>A0A176RYY0_9GAMM</name>
<dbReference type="Proteomes" id="UP000076962">
    <property type="component" value="Unassembled WGS sequence"/>
</dbReference>
<keyword evidence="3 8" id="KW-0808">Transferase</keyword>
<keyword evidence="5" id="KW-0234">DNA repair</keyword>
<dbReference type="GO" id="GO:0003908">
    <property type="term" value="F:methylated-DNA-[protein]-cysteine S-methyltransferase activity"/>
    <property type="evidence" value="ECO:0007669"/>
    <property type="project" value="UniProtKB-EC"/>
</dbReference>
<comment type="catalytic activity">
    <reaction evidence="6">
        <text>a 6-O-methyl-2'-deoxyguanosine in DNA + L-cysteinyl-[protein] = S-methyl-L-cysteinyl-[protein] + a 2'-deoxyguanosine in DNA</text>
        <dbReference type="Rhea" id="RHEA:24000"/>
        <dbReference type="Rhea" id="RHEA-COMP:10131"/>
        <dbReference type="Rhea" id="RHEA-COMP:10132"/>
        <dbReference type="Rhea" id="RHEA-COMP:11367"/>
        <dbReference type="Rhea" id="RHEA-COMP:11368"/>
        <dbReference type="ChEBI" id="CHEBI:29950"/>
        <dbReference type="ChEBI" id="CHEBI:82612"/>
        <dbReference type="ChEBI" id="CHEBI:85445"/>
        <dbReference type="ChEBI" id="CHEBI:85448"/>
        <dbReference type="EC" id="2.1.1.63"/>
    </reaction>
</comment>
<keyword evidence="4" id="KW-0227">DNA damage</keyword>
<evidence type="ECO:0000256" key="4">
    <source>
        <dbReference type="ARBA" id="ARBA00022763"/>
    </source>
</evidence>
<dbReference type="InterPro" id="IPR036217">
    <property type="entry name" value="MethylDNA_cys_MeTrfase_DNAb"/>
</dbReference>
<comment type="catalytic activity">
    <reaction evidence="1">
        <text>a 4-O-methyl-thymidine in DNA + L-cysteinyl-[protein] = a thymidine in DNA + S-methyl-L-cysteinyl-[protein]</text>
        <dbReference type="Rhea" id="RHEA:53428"/>
        <dbReference type="Rhea" id="RHEA-COMP:10131"/>
        <dbReference type="Rhea" id="RHEA-COMP:10132"/>
        <dbReference type="Rhea" id="RHEA-COMP:13555"/>
        <dbReference type="Rhea" id="RHEA-COMP:13556"/>
        <dbReference type="ChEBI" id="CHEBI:29950"/>
        <dbReference type="ChEBI" id="CHEBI:82612"/>
        <dbReference type="ChEBI" id="CHEBI:137386"/>
        <dbReference type="ChEBI" id="CHEBI:137387"/>
        <dbReference type="EC" id="2.1.1.63"/>
    </reaction>
</comment>
<proteinExistence type="predicted"/>
<sequence length="44" mass="4953">NNKLAIVIPCHRVVREDGAISGYKWGVERKRALLNKEGVNYVEG</sequence>
<reference evidence="8 9" key="1">
    <citation type="submission" date="2016-05" db="EMBL/GenBank/DDBJ databases">
        <title>Single-cell genome of chain-forming Candidatus Thiomargarita nelsonii and comparison to other large sulfur-oxidizing bacteria.</title>
        <authorList>
            <person name="Winkel M."/>
            <person name="Salman V."/>
            <person name="Woyke T."/>
            <person name="Schulz-Vogt H."/>
            <person name="Richter M."/>
            <person name="Flood B."/>
            <person name="Bailey J."/>
            <person name="Amann R."/>
            <person name="Mussmann M."/>
        </authorList>
    </citation>
    <scope>NUCLEOTIDE SEQUENCE [LARGE SCALE GENOMIC DNA]</scope>
    <source>
        <strain evidence="8 9">THI036</strain>
    </source>
</reference>
<organism evidence="8 9">
    <name type="scientific">Candidatus Thiomargarita nelsonii</name>
    <dbReference type="NCBI Taxonomy" id="1003181"/>
    <lineage>
        <taxon>Bacteria</taxon>
        <taxon>Pseudomonadati</taxon>
        <taxon>Pseudomonadota</taxon>
        <taxon>Gammaproteobacteria</taxon>
        <taxon>Thiotrichales</taxon>
        <taxon>Thiotrichaceae</taxon>
        <taxon>Thiomargarita</taxon>
    </lineage>
</organism>
<dbReference type="InterPro" id="IPR014048">
    <property type="entry name" value="MethylDNA_cys_MeTrfase_DNA-bd"/>
</dbReference>
<evidence type="ECO:0000256" key="1">
    <source>
        <dbReference type="ARBA" id="ARBA00001286"/>
    </source>
</evidence>
<evidence type="ECO:0000313" key="9">
    <source>
        <dbReference type="Proteomes" id="UP000076962"/>
    </source>
</evidence>
<evidence type="ECO:0000259" key="7">
    <source>
        <dbReference type="Pfam" id="PF01035"/>
    </source>
</evidence>
<dbReference type="Pfam" id="PF01035">
    <property type="entry name" value="DNA_binding_1"/>
    <property type="match status" value="1"/>
</dbReference>
<feature type="non-terminal residue" evidence="8">
    <location>
        <position position="1"/>
    </location>
</feature>
<dbReference type="InterPro" id="IPR036388">
    <property type="entry name" value="WH-like_DNA-bd_sf"/>
</dbReference>
<evidence type="ECO:0000313" key="8">
    <source>
        <dbReference type="EMBL" id="OAD20924.1"/>
    </source>
</evidence>
<evidence type="ECO:0000256" key="3">
    <source>
        <dbReference type="ARBA" id="ARBA00022679"/>
    </source>
</evidence>
<dbReference type="PANTHER" id="PTHR10815">
    <property type="entry name" value="METHYLATED-DNA--PROTEIN-CYSTEINE METHYLTRANSFERASE"/>
    <property type="match status" value="1"/>
</dbReference>
<dbReference type="SUPFAM" id="SSF46767">
    <property type="entry name" value="Methylated DNA-protein cysteine methyltransferase, C-terminal domain"/>
    <property type="match status" value="1"/>
</dbReference>
<gene>
    <name evidence="8" type="ORF">THIOM_003338</name>
</gene>
<dbReference type="EC" id="2.1.1.63" evidence="8"/>
<accession>A0A176RYY0</accession>
<evidence type="ECO:0000256" key="2">
    <source>
        <dbReference type="ARBA" id="ARBA00022603"/>
    </source>
</evidence>
<dbReference type="CDD" id="cd06445">
    <property type="entry name" value="ATase"/>
    <property type="match status" value="1"/>
</dbReference>
<dbReference type="InterPro" id="IPR001497">
    <property type="entry name" value="MethylDNA_cys_MeTrfase_AS"/>
</dbReference>
<protein>
    <submittedName>
        <fullName evidence="8">Methylated-DNA-[protein]-cysteine S-methyltransferase, DNA binding domain protein</fullName>
        <ecNumber evidence="8">2.1.1.63</ecNumber>
    </submittedName>
</protein>
<dbReference type="GO" id="GO:0032259">
    <property type="term" value="P:methylation"/>
    <property type="evidence" value="ECO:0007669"/>
    <property type="project" value="UniProtKB-KW"/>
</dbReference>
<keyword evidence="2 8" id="KW-0489">Methyltransferase</keyword>
<evidence type="ECO:0000256" key="5">
    <source>
        <dbReference type="ARBA" id="ARBA00023204"/>
    </source>
</evidence>
<evidence type="ECO:0000256" key="6">
    <source>
        <dbReference type="ARBA" id="ARBA00049348"/>
    </source>
</evidence>
<dbReference type="PROSITE" id="PS00374">
    <property type="entry name" value="MGMT"/>
    <property type="match status" value="1"/>
</dbReference>
<dbReference type="EMBL" id="LUTY01002002">
    <property type="protein sequence ID" value="OAD20924.1"/>
    <property type="molecule type" value="Genomic_DNA"/>
</dbReference>